<evidence type="ECO:0000313" key="2">
    <source>
        <dbReference type="EMBL" id="OQE24538.1"/>
    </source>
</evidence>
<dbReference type="InterPro" id="IPR003754">
    <property type="entry name" value="4pyrrol_synth_uPrphyn_synth"/>
</dbReference>
<organism evidence="2 3">
    <name type="scientific">Penicillium steckii</name>
    <dbReference type="NCBI Taxonomy" id="303698"/>
    <lineage>
        <taxon>Eukaryota</taxon>
        <taxon>Fungi</taxon>
        <taxon>Dikarya</taxon>
        <taxon>Ascomycota</taxon>
        <taxon>Pezizomycotina</taxon>
        <taxon>Eurotiomycetes</taxon>
        <taxon>Eurotiomycetidae</taxon>
        <taxon>Eurotiales</taxon>
        <taxon>Aspergillaceae</taxon>
        <taxon>Penicillium</taxon>
    </lineage>
</organism>
<gene>
    <name evidence="2" type="ORF">PENSTE_c007G04544</name>
</gene>
<evidence type="ECO:0000259" key="1">
    <source>
        <dbReference type="Pfam" id="PF02602"/>
    </source>
</evidence>
<dbReference type="EMBL" id="MLKD01000007">
    <property type="protein sequence ID" value="OQE24538.1"/>
    <property type="molecule type" value="Genomic_DNA"/>
</dbReference>
<accession>A0A1V6TDT2</accession>
<dbReference type="SUPFAM" id="SSF69618">
    <property type="entry name" value="HemD-like"/>
    <property type="match status" value="1"/>
</dbReference>
<dbReference type="InterPro" id="IPR036108">
    <property type="entry name" value="4pyrrol_syn_uPrphyn_synt_sf"/>
</dbReference>
<dbReference type="Pfam" id="PF02602">
    <property type="entry name" value="HEM4"/>
    <property type="match status" value="1"/>
</dbReference>
<dbReference type="InterPro" id="IPR039793">
    <property type="entry name" value="UROS/Hem4"/>
</dbReference>
<evidence type="ECO:0000313" key="3">
    <source>
        <dbReference type="Proteomes" id="UP000191285"/>
    </source>
</evidence>
<comment type="caution">
    <text evidence="2">The sequence shown here is derived from an EMBL/GenBank/DDBJ whole genome shotgun (WGS) entry which is preliminary data.</text>
</comment>
<reference evidence="3" key="1">
    <citation type="journal article" date="2017" name="Nat. Microbiol.">
        <title>Global analysis of biosynthetic gene clusters reveals vast potential of secondary metabolite production in Penicillium species.</title>
        <authorList>
            <person name="Nielsen J.C."/>
            <person name="Grijseels S."/>
            <person name="Prigent S."/>
            <person name="Ji B."/>
            <person name="Dainat J."/>
            <person name="Nielsen K.F."/>
            <person name="Frisvad J.C."/>
            <person name="Workman M."/>
            <person name="Nielsen J."/>
        </authorList>
    </citation>
    <scope>NUCLEOTIDE SEQUENCE [LARGE SCALE GENOMIC DNA]</scope>
    <source>
        <strain evidence="3">IBT 24891</strain>
    </source>
</reference>
<dbReference type="GO" id="GO:0004852">
    <property type="term" value="F:uroporphyrinogen-III synthase activity"/>
    <property type="evidence" value="ECO:0007669"/>
    <property type="project" value="InterPro"/>
</dbReference>
<dbReference type="GO" id="GO:0006782">
    <property type="term" value="P:protoporphyrinogen IX biosynthetic process"/>
    <property type="evidence" value="ECO:0007669"/>
    <property type="project" value="UniProtKB-UniPathway"/>
</dbReference>
<protein>
    <recommendedName>
        <fullName evidence="1">Tetrapyrrole biosynthesis uroporphyrinogen III synthase domain-containing protein</fullName>
    </recommendedName>
</protein>
<dbReference type="PANTHER" id="PTHR12390">
    <property type="entry name" value="UROPORPHYRINOGEN III SYNTHASE"/>
    <property type="match status" value="1"/>
</dbReference>
<dbReference type="GO" id="GO:0006780">
    <property type="term" value="P:uroporphyrinogen III biosynthetic process"/>
    <property type="evidence" value="ECO:0007669"/>
    <property type="project" value="InterPro"/>
</dbReference>
<dbReference type="GO" id="GO:0005829">
    <property type="term" value="C:cytosol"/>
    <property type="evidence" value="ECO:0007669"/>
    <property type="project" value="TreeGrafter"/>
</dbReference>
<dbReference type="UniPathway" id="UPA00251">
    <property type="reaction ID" value="UER00320"/>
</dbReference>
<dbReference type="CDD" id="cd06578">
    <property type="entry name" value="HemD"/>
    <property type="match status" value="1"/>
</dbReference>
<keyword evidence="3" id="KW-1185">Reference proteome</keyword>
<name>A0A1V6TDT2_9EURO</name>
<dbReference type="PANTHER" id="PTHR12390:SF0">
    <property type="entry name" value="UROPORPHYRINOGEN-III SYNTHASE"/>
    <property type="match status" value="1"/>
</dbReference>
<proteinExistence type="predicted"/>
<dbReference type="Gene3D" id="3.40.50.10090">
    <property type="match status" value="2"/>
</dbReference>
<dbReference type="Proteomes" id="UP000191285">
    <property type="component" value="Unassembled WGS sequence"/>
</dbReference>
<sequence length="310" mass="34656">MAPPILLLKTKSSPNDGYEDYFSTDNYTPVFVPVLEHRFHTSNLDEVRELFASGAFSDETSSAKDTRENAHARKRYGGMVFTSQRAVEAFTNMIEEKGLPYTPSMPLYTVGPATARTLSSLRDRYLPTSTIHGEETGTGEKLAHMMLDHYNGIQKEKDNDSLLQTVELKPGLLFLVGEQRRDIIPKTLMDPNLPDDRRINIDEMVVYETGEMESFEREFAANVAAYSGDGMWVVVFSPSGCEAMLRVLKLGPFAEGSGSAEETKKKVYIATIGPTTRDHLRNKFGFEPDVCAEKPSPEGVGESIKRFMME</sequence>
<feature type="domain" description="Tetrapyrrole biosynthesis uroporphyrinogen III synthase" evidence="1">
    <location>
        <begin position="24"/>
        <end position="299"/>
    </location>
</feature>
<dbReference type="AlphaFoldDB" id="A0A1V6TDT2"/>
<dbReference type="FunFam" id="3.40.50.10090:FF:000011">
    <property type="entry name" value="Uroporphyrinogen-III synthase (UroS), putative"/>
    <property type="match status" value="1"/>
</dbReference>
<dbReference type="OrthoDB" id="5595751at2759"/>
<dbReference type="STRING" id="303698.A0A1V6TDT2"/>